<dbReference type="EMBL" id="JBIUZV010000008">
    <property type="protein sequence ID" value="MFJ3047029.1"/>
    <property type="molecule type" value="Genomic_DNA"/>
</dbReference>
<dbReference type="Proteomes" id="UP001617427">
    <property type="component" value="Unassembled WGS sequence"/>
</dbReference>
<reference evidence="1 2" key="1">
    <citation type="submission" date="2024-10" db="EMBL/GenBank/DDBJ databases">
        <title>The Natural Products Discovery Center: Release of the First 8490 Sequenced Strains for Exploring Actinobacteria Biosynthetic Diversity.</title>
        <authorList>
            <person name="Kalkreuter E."/>
            <person name="Kautsar S.A."/>
            <person name="Yang D."/>
            <person name="Bader C.D."/>
            <person name="Teijaro C.N."/>
            <person name="Fluegel L."/>
            <person name="Davis C.M."/>
            <person name="Simpson J.R."/>
            <person name="Lauterbach L."/>
            <person name="Steele A.D."/>
            <person name="Gui C."/>
            <person name="Meng S."/>
            <person name="Li G."/>
            <person name="Viehrig K."/>
            <person name="Ye F."/>
            <person name="Su P."/>
            <person name="Kiefer A.F."/>
            <person name="Nichols A."/>
            <person name="Cepeda A.J."/>
            <person name="Yan W."/>
            <person name="Fan B."/>
            <person name="Jiang Y."/>
            <person name="Adhikari A."/>
            <person name="Zheng C.-J."/>
            <person name="Schuster L."/>
            <person name="Cowan T.M."/>
            <person name="Smanski M.J."/>
            <person name="Chevrette M.G."/>
            <person name="De Carvalho L.P.S."/>
            <person name="Shen B."/>
        </authorList>
    </citation>
    <scope>NUCLEOTIDE SEQUENCE [LARGE SCALE GENOMIC DNA]</scope>
    <source>
        <strain evidence="1 2">NPDC087045</strain>
    </source>
</reference>
<gene>
    <name evidence="1" type="ORF">ACIPEN_14455</name>
</gene>
<keyword evidence="2" id="KW-1185">Reference proteome</keyword>
<accession>A0ABW8F157</accession>
<organism evidence="1 2">
    <name type="scientific">Herbaspirillum chlorophenolicum</name>
    <dbReference type="NCBI Taxonomy" id="211589"/>
    <lineage>
        <taxon>Bacteria</taxon>
        <taxon>Pseudomonadati</taxon>
        <taxon>Pseudomonadota</taxon>
        <taxon>Betaproteobacteria</taxon>
        <taxon>Burkholderiales</taxon>
        <taxon>Oxalobacteraceae</taxon>
        <taxon>Herbaspirillum</taxon>
    </lineage>
</organism>
<sequence length="58" mass="7068">MSEWIEWKGGECPVEANELVDFKFRDGEEYQAHAWFFLWEHVFGEDDIIAYRIIKEKE</sequence>
<evidence type="ECO:0000313" key="2">
    <source>
        <dbReference type="Proteomes" id="UP001617427"/>
    </source>
</evidence>
<proteinExistence type="predicted"/>
<dbReference type="RefSeq" id="WP_402701464.1">
    <property type="nucleotide sequence ID" value="NZ_JBIUZV010000008.1"/>
</dbReference>
<comment type="caution">
    <text evidence="1">The sequence shown here is derived from an EMBL/GenBank/DDBJ whole genome shotgun (WGS) entry which is preliminary data.</text>
</comment>
<evidence type="ECO:0000313" key="1">
    <source>
        <dbReference type="EMBL" id="MFJ3047029.1"/>
    </source>
</evidence>
<name>A0ABW8F157_9BURK</name>
<protein>
    <submittedName>
        <fullName evidence="1">Uncharacterized protein</fullName>
    </submittedName>
</protein>